<evidence type="ECO:0000256" key="2">
    <source>
        <dbReference type="PROSITE-ProRule" id="PRU00176"/>
    </source>
</evidence>
<protein>
    <recommendedName>
        <fullName evidence="4">RRM domain-containing protein</fullName>
    </recommendedName>
</protein>
<dbReference type="Proteomes" id="UP000252139">
    <property type="component" value="Unassembled WGS sequence"/>
</dbReference>
<dbReference type="EMBL" id="PJQL01000352">
    <property type="protein sequence ID" value="RCH96619.1"/>
    <property type="molecule type" value="Genomic_DNA"/>
</dbReference>
<comment type="caution">
    <text evidence="5">The sequence shown here is derived from an EMBL/GenBank/DDBJ whole genome shotgun (WGS) entry which is preliminary data.</text>
</comment>
<dbReference type="SUPFAM" id="SSF54928">
    <property type="entry name" value="RNA-binding domain, RBD"/>
    <property type="match status" value="1"/>
</dbReference>
<feature type="region of interest" description="Disordered" evidence="3">
    <location>
        <begin position="284"/>
        <end position="320"/>
    </location>
</feature>
<dbReference type="InterPro" id="IPR012677">
    <property type="entry name" value="Nucleotide-bd_a/b_plait_sf"/>
</dbReference>
<dbReference type="STRING" id="86630.A0A367K3A0"/>
<reference evidence="5 6" key="1">
    <citation type="journal article" date="2018" name="G3 (Bethesda)">
        <title>Phylogenetic and Phylogenomic Definition of Rhizopus Species.</title>
        <authorList>
            <person name="Gryganskyi A.P."/>
            <person name="Golan J."/>
            <person name="Dolatabadi S."/>
            <person name="Mondo S."/>
            <person name="Robb S."/>
            <person name="Idnurm A."/>
            <person name="Muszewska A."/>
            <person name="Steczkiewicz K."/>
            <person name="Masonjones S."/>
            <person name="Liao H.L."/>
            <person name="Gajdeczka M.T."/>
            <person name="Anike F."/>
            <person name="Vuek A."/>
            <person name="Anishchenko I.M."/>
            <person name="Voigt K."/>
            <person name="de Hoog G.S."/>
            <person name="Smith M.E."/>
            <person name="Heitman J."/>
            <person name="Vilgalys R."/>
            <person name="Stajich J.E."/>
        </authorList>
    </citation>
    <scope>NUCLEOTIDE SEQUENCE [LARGE SCALE GENOMIC DNA]</scope>
    <source>
        <strain evidence="5 6">CBS 357.93</strain>
    </source>
</reference>
<evidence type="ECO:0000313" key="5">
    <source>
        <dbReference type="EMBL" id="RCH96619.1"/>
    </source>
</evidence>
<dbReference type="Gene3D" id="3.30.70.330">
    <property type="match status" value="1"/>
</dbReference>
<name>A0A367K3A0_RHIAZ</name>
<dbReference type="PROSITE" id="PS50102">
    <property type="entry name" value="RRM"/>
    <property type="match status" value="1"/>
</dbReference>
<dbReference type="InterPro" id="IPR007201">
    <property type="entry name" value="Mei2-like_Rrm_C"/>
</dbReference>
<dbReference type="InterPro" id="IPR000504">
    <property type="entry name" value="RRM_dom"/>
</dbReference>
<proteinExistence type="predicted"/>
<organism evidence="5 6">
    <name type="scientific">Rhizopus azygosporus</name>
    <name type="common">Rhizopus microsporus var. azygosporus</name>
    <dbReference type="NCBI Taxonomy" id="86630"/>
    <lineage>
        <taxon>Eukaryota</taxon>
        <taxon>Fungi</taxon>
        <taxon>Fungi incertae sedis</taxon>
        <taxon>Mucoromycota</taxon>
        <taxon>Mucoromycotina</taxon>
        <taxon>Mucoromycetes</taxon>
        <taxon>Mucorales</taxon>
        <taxon>Mucorineae</taxon>
        <taxon>Rhizopodaceae</taxon>
        <taxon>Rhizopus</taxon>
    </lineage>
</organism>
<dbReference type="PANTHER" id="PTHR23189">
    <property type="entry name" value="RNA RECOGNITION MOTIF-CONTAINING"/>
    <property type="match status" value="1"/>
</dbReference>
<dbReference type="InterPro" id="IPR034862">
    <property type="entry name" value="Fungal_Mei2-like_RRM3"/>
</dbReference>
<feature type="compositionally biased region" description="Polar residues" evidence="3">
    <location>
        <begin position="307"/>
        <end position="320"/>
    </location>
</feature>
<feature type="domain" description="RRM" evidence="4">
    <location>
        <begin position="170"/>
        <end position="254"/>
    </location>
</feature>
<dbReference type="OrthoDB" id="417481at2759"/>
<evidence type="ECO:0000256" key="3">
    <source>
        <dbReference type="SAM" id="MobiDB-lite"/>
    </source>
</evidence>
<dbReference type="CDD" id="cd12532">
    <property type="entry name" value="RRM3_MEI2_fungi"/>
    <property type="match status" value="1"/>
</dbReference>
<dbReference type="Pfam" id="PF04059">
    <property type="entry name" value="RRM_2"/>
    <property type="match status" value="1"/>
</dbReference>
<accession>A0A367K3A0</accession>
<keyword evidence="6" id="KW-1185">Reference proteome</keyword>
<evidence type="ECO:0000259" key="4">
    <source>
        <dbReference type="PROSITE" id="PS50102"/>
    </source>
</evidence>
<gene>
    <name evidence="5" type="ORF">CU097_014558</name>
</gene>
<dbReference type="AlphaFoldDB" id="A0A367K3A0"/>
<keyword evidence="1 2" id="KW-0694">RNA-binding</keyword>
<sequence length="320" mass="37201">MKLNPYCRIVALEYHDQRSILKLYNRIVMNEYDKITFHVYENIAKEFVCDCRWFDISPPVKPNSPVVTWSNIVAKTSHEDTKGQTKVNQELPKSNSEFSLFSVASTSTDNSNLAHSKHTTESLEIETSLLSISKCEEYEEHEVSSRESLSKPCVKEIDIEKIRSGQDKRTTFMIRNIPNKYTQKMLKDMLDETHKNTYDFLYLRMDFRNHCNVGYAFINFIDPRSVITLAEQKMGKKWTMFNSEKRLSISYAAVQGKIALIQKFRNSHVMAEEEAYQPKIFYSSGPLQGQEQPFPKPNAAYQKRQYRYQSGSSGSTKKSR</sequence>
<dbReference type="InterPro" id="IPR035979">
    <property type="entry name" value="RBD_domain_sf"/>
</dbReference>
<evidence type="ECO:0000313" key="6">
    <source>
        <dbReference type="Proteomes" id="UP000252139"/>
    </source>
</evidence>
<evidence type="ECO:0000256" key="1">
    <source>
        <dbReference type="ARBA" id="ARBA00022884"/>
    </source>
</evidence>
<dbReference type="GO" id="GO:0003723">
    <property type="term" value="F:RNA binding"/>
    <property type="evidence" value="ECO:0007669"/>
    <property type="project" value="UniProtKB-UniRule"/>
</dbReference>